<evidence type="ECO:0000256" key="1">
    <source>
        <dbReference type="ARBA" id="ARBA00004448"/>
    </source>
</evidence>
<comment type="subcellular location">
    <subcellularLocation>
        <location evidence="1 12">Mitochondrion inner membrane</location>
        <topology evidence="1 12">Multi-pass membrane protein</topology>
    </subcellularLocation>
</comment>
<evidence type="ECO:0000256" key="6">
    <source>
        <dbReference type="ARBA" id="ARBA00022946"/>
    </source>
</evidence>
<feature type="compositionally biased region" description="Basic and acidic residues" evidence="14">
    <location>
        <begin position="121"/>
        <end position="140"/>
    </location>
</feature>
<gene>
    <name evidence="15" type="ORF">Aud_005824</name>
</gene>
<dbReference type="InterPro" id="IPR008839">
    <property type="entry name" value="MDM33_fungi"/>
</dbReference>
<feature type="transmembrane region" description="Helical" evidence="12">
    <location>
        <begin position="296"/>
        <end position="316"/>
    </location>
</feature>
<name>A0A8H3P517_9EURO</name>
<sequence>MQPMPLLLRQSLRSSANFARTSLPVRPQFLPAAGPKIRPARDIQRSFSVCVRCQFRSQSPLYSSPEKGTSNDEAATQQSKDANSTPTSRDESPKVEADAETQRPSPAAGEQETLSGLGQDAKNEPKPEPAEKKGLPSYLEERRSQLSKQFTEMMDNLQSNVFVAGQRLNDLTGYSAIEALKKDIQLQEERLRAARQRVREAKDAYAAAINRRSASQREVNELLQRKHAWSAADLERFTHLYRNDHTNEVAEMETQDALSAAERESEEAAAQLSKSILSRYHEEQVWSDKIRRMSTWGTWGLMGVNVLLFLIFQIAVEPWRRKRLVKGFEEKVIEAIEKEKAINHIEILKPQPALTSTSPSPKEEASGTASTSTASEDSLTTNENTPAATDEAITSEPVVWDSDPTPTIVTNITPETATETTEDSASNNTTINVLEPSKSHLSRILPPPPSLGSWRQTLNELFSDRSIAITQRDLTTVSLQSAAAGAAIMGLVIALIRPR</sequence>
<keyword evidence="8 13" id="KW-0175">Coiled coil</keyword>
<evidence type="ECO:0000256" key="13">
    <source>
        <dbReference type="SAM" id="Coils"/>
    </source>
</evidence>
<evidence type="ECO:0000313" key="15">
    <source>
        <dbReference type="EMBL" id="GIC89411.1"/>
    </source>
</evidence>
<dbReference type="GO" id="GO:0005743">
    <property type="term" value="C:mitochondrial inner membrane"/>
    <property type="evidence" value="ECO:0007669"/>
    <property type="project" value="UniProtKB-SubCell"/>
</dbReference>
<accession>A0A8H3P517</accession>
<proteinExistence type="inferred from homology"/>
<comment type="subunit">
    <text evidence="3 12">Homooligomer.</text>
</comment>
<keyword evidence="9 12" id="KW-0496">Mitochondrion</keyword>
<evidence type="ECO:0000256" key="11">
    <source>
        <dbReference type="ARBA" id="ARBA00024807"/>
    </source>
</evidence>
<dbReference type="PANTHER" id="PTHR31961">
    <property type="entry name" value="SENSITIVE TO HIGH EXPRESSION PROTEIN 9, MITOCHONDRIAL"/>
    <property type="match status" value="1"/>
</dbReference>
<feature type="transmembrane region" description="Helical" evidence="12">
    <location>
        <begin position="474"/>
        <end position="496"/>
    </location>
</feature>
<keyword evidence="6 12" id="KW-0809">Transit peptide</keyword>
<dbReference type="OrthoDB" id="5595506at2759"/>
<feature type="compositionally biased region" description="Polar residues" evidence="14">
    <location>
        <begin position="59"/>
        <end position="87"/>
    </location>
</feature>
<feature type="region of interest" description="Disordered" evidence="14">
    <location>
        <begin position="350"/>
        <end position="406"/>
    </location>
</feature>
<evidence type="ECO:0000256" key="7">
    <source>
        <dbReference type="ARBA" id="ARBA00022989"/>
    </source>
</evidence>
<dbReference type="GO" id="GO:0007007">
    <property type="term" value="P:inner mitochondrial membrane organization"/>
    <property type="evidence" value="ECO:0007669"/>
    <property type="project" value="TreeGrafter"/>
</dbReference>
<evidence type="ECO:0000256" key="2">
    <source>
        <dbReference type="ARBA" id="ARBA00007472"/>
    </source>
</evidence>
<feature type="region of interest" description="Disordered" evidence="14">
    <location>
        <begin position="59"/>
        <end position="140"/>
    </location>
</feature>
<dbReference type="AlphaFoldDB" id="A0A8H3P517"/>
<dbReference type="Pfam" id="PF05546">
    <property type="entry name" value="She9_MDM33"/>
    <property type="match status" value="1"/>
</dbReference>
<evidence type="ECO:0000256" key="3">
    <source>
        <dbReference type="ARBA" id="ARBA00011182"/>
    </source>
</evidence>
<evidence type="ECO:0000256" key="9">
    <source>
        <dbReference type="ARBA" id="ARBA00023128"/>
    </source>
</evidence>
<dbReference type="PANTHER" id="PTHR31961:SF3">
    <property type="entry name" value="SENSITIVE TO HIGH EXPRESSION PROTEIN 9, MITOCHONDRIAL"/>
    <property type="match status" value="1"/>
</dbReference>
<dbReference type="EMBL" id="BBXM02000004">
    <property type="protein sequence ID" value="GIC89411.1"/>
    <property type="molecule type" value="Genomic_DNA"/>
</dbReference>
<evidence type="ECO:0000256" key="12">
    <source>
        <dbReference type="RuleBase" id="RU364128"/>
    </source>
</evidence>
<comment type="function">
    <text evidence="11">Required for the maintenance of the structure of the mitochondrial inner membrane. Involved in mitochondrial morphology. Causes growth arrest when highly overexpressed.</text>
</comment>
<keyword evidence="10 12" id="KW-0472">Membrane</keyword>
<evidence type="ECO:0000256" key="14">
    <source>
        <dbReference type="SAM" id="MobiDB-lite"/>
    </source>
</evidence>
<keyword evidence="4 12" id="KW-0812">Transmembrane</keyword>
<feature type="compositionally biased region" description="Basic and acidic residues" evidence="14">
    <location>
        <begin position="88"/>
        <end position="101"/>
    </location>
</feature>
<evidence type="ECO:0000256" key="5">
    <source>
        <dbReference type="ARBA" id="ARBA00022792"/>
    </source>
</evidence>
<comment type="similarity">
    <text evidence="2 12">Belongs to the SHE9 family.</text>
</comment>
<evidence type="ECO:0000313" key="16">
    <source>
        <dbReference type="Proteomes" id="UP000036893"/>
    </source>
</evidence>
<dbReference type="RefSeq" id="XP_043146677.1">
    <property type="nucleotide sequence ID" value="XM_043290742.1"/>
</dbReference>
<organism evidence="15 16">
    <name type="scientific">Aspergillus udagawae</name>
    <dbReference type="NCBI Taxonomy" id="91492"/>
    <lineage>
        <taxon>Eukaryota</taxon>
        <taxon>Fungi</taxon>
        <taxon>Dikarya</taxon>
        <taxon>Ascomycota</taxon>
        <taxon>Pezizomycotina</taxon>
        <taxon>Eurotiomycetes</taxon>
        <taxon>Eurotiomycetidae</taxon>
        <taxon>Eurotiales</taxon>
        <taxon>Aspergillaceae</taxon>
        <taxon>Aspergillus</taxon>
        <taxon>Aspergillus subgen. Fumigati</taxon>
    </lineage>
</organism>
<feature type="coiled-coil region" evidence="13">
    <location>
        <begin position="177"/>
        <end position="225"/>
    </location>
</feature>
<reference evidence="15" key="2">
    <citation type="submission" date="2021-01" db="EMBL/GenBank/DDBJ databases">
        <title>Pan-genome distribution and transcriptional activeness of fungal secondary metabolism genes in Aspergillus section Fumigati.</title>
        <authorList>
            <person name="Takahashi H."/>
            <person name="Umemura M."/>
            <person name="Ninomiya A."/>
            <person name="Kusuya Y."/>
            <person name="Urayama S."/>
            <person name="Shimizu M."/>
            <person name="Watanabe A."/>
            <person name="Kamei K."/>
            <person name="Yaguchi T."/>
            <person name="Hagiwara D."/>
        </authorList>
    </citation>
    <scope>NUCLEOTIDE SEQUENCE</scope>
    <source>
        <strain evidence="15">IFM 46973</strain>
    </source>
</reference>
<evidence type="ECO:0000256" key="8">
    <source>
        <dbReference type="ARBA" id="ARBA00023054"/>
    </source>
</evidence>
<protein>
    <recommendedName>
        <fullName evidence="12">Sensitive to high expression protein 9, mitochondrial</fullName>
    </recommendedName>
</protein>
<evidence type="ECO:0000256" key="4">
    <source>
        <dbReference type="ARBA" id="ARBA00022692"/>
    </source>
</evidence>
<keyword evidence="7 12" id="KW-1133">Transmembrane helix</keyword>
<reference evidence="15" key="1">
    <citation type="journal article" date="2015" name="Genome Announc.">
        <title>Draft Genome Sequence of the Pathogenic Filamentous Fungus Aspergillus udagawae Strain IFM 46973T.</title>
        <authorList>
            <person name="Kusuya Y."/>
            <person name="Takahashi-Nakaguchi A."/>
            <person name="Takahashi H."/>
            <person name="Yaguchi T."/>
        </authorList>
    </citation>
    <scope>NUCLEOTIDE SEQUENCE</scope>
    <source>
        <strain evidence="15">IFM 46973</strain>
    </source>
</reference>
<dbReference type="Proteomes" id="UP000036893">
    <property type="component" value="Unassembled WGS sequence"/>
</dbReference>
<keyword evidence="5 12" id="KW-0999">Mitochondrion inner membrane</keyword>
<comment type="caution">
    <text evidence="15">The sequence shown here is derived from an EMBL/GenBank/DDBJ whole genome shotgun (WGS) entry which is preliminary data.</text>
</comment>
<evidence type="ECO:0000256" key="10">
    <source>
        <dbReference type="ARBA" id="ARBA00023136"/>
    </source>
</evidence>
<dbReference type="GeneID" id="66993301"/>
<feature type="compositionally biased region" description="Low complexity" evidence="14">
    <location>
        <begin position="366"/>
        <end position="381"/>
    </location>
</feature>